<keyword evidence="1" id="KW-0560">Oxidoreductase</keyword>
<keyword evidence="4" id="KW-1185">Reference proteome</keyword>
<reference evidence="3" key="1">
    <citation type="journal article" date="2023" name="Genome Biol. Evol.">
        <title>Long-read-based Genome Assembly of Drosophila gunungcola Reveals Fewer Chemosensory Genes in Flower-breeding Species.</title>
        <authorList>
            <person name="Negi A."/>
            <person name="Liao B.Y."/>
            <person name="Yeh S.D."/>
        </authorList>
    </citation>
    <scope>NUCLEOTIDE SEQUENCE</scope>
    <source>
        <strain evidence="3">Sukarami</strain>
    </source>
</reference>
<dbReference type="PANTHER" id="PTHR11475:SF125">
    <property type="entry name" value="GH11385P"/>
    <property type="match status" value="1"/>
</dbReference>
<evidence type="ECO:0000313" key="3">
    <source>
        <dbReference type="EMBL" id="KAI8046183.1"/>
    </source>
</evidence>
<dbReference type="PANTHER" id="PTHR11475">
    <property type="entry name" value="OXIDASE/PEROXIDASE"/>
    <property type="match status" value="1"/>
</dbReference>
<organism evidence="3 4">
    <name type="scientific">Drosophila gunungcola</name>
    <name type="common">fruit fly</name>
    <dbReference type="NCBI Taxonomy" id="103775"/>
    <lineage>
        <taxon>Eukaryota</taxon>
        <taxon>Metazoa</taxon>
        <taxon>Ecdysozoa</taxon>
        <taxon>Arthropoda</taxon>
        <taxon>Hexapoda</taxon>
        <taxon>Insecta</taxon>
        <taxon>Pterygota</taxon>
        <taxon>Neoptera</taxon>
        <taxon>Endopterygota</taxon>
        <taxon>Diptera</taxon>
        <taxon>Brachycera</taxon>
        <taxon>Muscomorpha</taxon>
        <taxon>Ephydroidea</taxon>
        <taxon>Drosophilidae</taxon>
        <taxon>Drosophila</taxon>
        <taxon>Sophophora</taxon>
    </lineage>
</organism>
<dbReference type="SUPFAM" id="SSF48113">
    <property type="entry name" value="Heme-dependent peroxidases"/>
    <property type="match status" value="1"/>
</dbReference>
<dbReference type="PRINTS" id="PR00457">
    <property type="entry name" value="ANPEROXIDASE"/>
</dbReference>
<feature type="chain" id="PRO_5040304972" description="Peroxidase" evidence="2">
    <location>
        <begin position="25"/>
        <end position="697"/>
    </location>
</feature>
<evidence type="ECO:0000313" key="4">
    <source>
        <dbReference type="Proteomes" id="UP001059596"/>
    </source>
</evidence>
<dbReference type="EMBL" id="JAMKOV010000001">
    <property type="protein sequence ID" value="KAI8046183.1"/>
    <property type="molecule type" value="Genomic_DNA"/>
</dbReference>
<dbReference type="InterPro" id="IPR037120">
    <property type="entry name" value="Haem_peroxidase_sf_animal"/>
</dbReference>
<dbReference type="OrthoDB" id="823504at2759"/>
<evidence type="ECO:0000256" key="1">
    <source>
        <dbReference type="ARBA" id="ARBA00022559"/>
    </source>
</evidence>
<accession>A0A9P9Z0D0</accession>
<evidence type="ECO:0008006" key="5">
    <source>
        <dbReference type="Google" id="ProtNLM"/>
    </source>
</evidence>
<dbReference type="InterPro" id="IPR019791">
    <property type="entry name" value="Haem_peroxidase_animal"/>
</dbReference>
<proteinExistence type="predicted"/>
<dbReference type="InterPro" id="IPR010255">
    <property type="entry name" value="Haem_peroxidase_sf"/>
</dbReference>
<protein>
    <recommendedName>
        <fullName evidence="5">Peroxidase</fullName>
    </recommendedName>
</protein>
<feature type="signal peptide" evidence="2">
    <location>
        <begin position="1"/>
        <end position="24"/>
    </location>
</feature>
<dbReference type="Proteomes" id="UP001059596">
    <property type="component" value="Chromosome 3R"/>
</dbReference>
<dbReference type="GO" id="GO:0004601">
    <property type="term" value="F:peroxidase activity"/>
    <property type="evidence" value="ECO:0007669"/>
    <property type="project" value="UniProtKB-KW"/>
</dbReference>
<dbReference type="GO" id="GO:0006979">
    <property type="term" value="P:response to oxidative stress"/>
    <property type="evidence" value="ECO:0007669"/>
    <property type="project" value="InterPro"/>
</dbReference>
<comment type="caution">
    <text evidence="3">The sequence shown here is derived from an EMBL/GenBank/DDBJ whole genome shotgun (WGS) entry which is preliminary data.</text>
</comment>
<dbReference type="Pfam" id="PF03098">
    <property type="entry name" value="An_peroxidase"/>
    <property type="match status" value="1"/>
</dbReference>
<name>A0A9P9Z0D0_9MUSC</name>
<dbReference type="PROSITE" id="PS50292">
    <property type="entry name" value="PEROXIDASE_3"/>
    <property type="match status" value="1"/>
</dbReference>
<keyword evidence="2" id="KW-0732">Signal</keyword>
<dbReference type="GO" id="GO:0020037">
    <property type="term" value="F:heme binding"/>
    <property type="evidence" value="ECO:0007669"/>
    <property type="project" value="InterPro"/>
</dbReference>
<dbReference type="AlphaFoldDB" id="A0A9P9Z0D0"/>
<sequence>MGGIKYVYLLALIIGASLLTIGDAKSKRDVEAELNGVPAEKWLQLVNSAIDSVKRQKSLEENLLNSDITVKNGSLSHVQLLDTLPSLASKQDSELALKILKSSLFVYNSECLPNGINGDECRDYLEQKQLPEGSSLRTECETLLRGNREGHYAFRRLQVSSHYKNGFYDMFPNSGGHNSLPAAWSISKDLYEPDSIQTAKQIRFESNANLGLAQWAQFVEHDLSKPVSQSMSNGAPIECCNRDQNNLQPRHHHPACAPIIYQPSGKYDVPSCLNYVRSALAVADCNFGGAEQLNQATGSLDLSQLYGFTAAAENKLRLLEGGLLRSTPRGEYDNALLPLATETEGPSFCAREKIGDGTCFAAGDSRVNSNPFSILIYTIFMRNHNRLANELRLKNRQWGDEKLFQAAKAINVDIYRRVVIDEWLPAVLGDLLALVVKRQQYTRALEVSNEFGVAAIRFYLSMLPNELQNLSKDNVVHGTERNNEYVLITKNLPTTNLFELKEEIYKPKLEYTSKKLNDILESLLNQETMKMDSAYSGGVVWHKDTKPTHADILAFDIQRGRDHGLLPYHKYVETCTLSRPVNSWTDFESLIPKDVLDKLKTIYNSWSDVDLIVGGISEKPEYGSVGPTFSCIIAEQFVHVLKHHVQKADHKHARLVEQYRHLNGTKLLCLSSGLLAVPQNIFQLPSASNRLVSCEDV</sequence>
<evidence type="ECO:0000256" key="2">
    <source>
        <dbReference type="SAM" id="SignalP"/>
    </source>
</evidence>
<keyword evidence="1" id="KW-0575">Peroxidase</keyword>
<dbReference type="Gene3D" id="1.10.640.10">
    <property type="entry name" value="Haem peroxidase domain superfamily, animal type"/>
    <property type="match status" value="1"/>
</dbReference>
<gene>
    <name evidence="3" type="ORF">M5D96_002383</name>
</gene>